<feature type="compositionally biased region" description="Polar residues" evidence="1">
    <location>
        <begin position="84"/>
        <end position="106"/>
    </location>
</feature>
<evidence type="ECO:0000256" key="1">
    <source>
        <dbReference type="SAM" id="MobiDB-lite"/>
    </source>
</evidence>
<dbReference type="EMBL" id="JACOOT010000036">
    <property type="protein sequence ID" value="MBC5652459.1"/>
    <property type="molecule type" value="Genomic_DNA"/>
</dbReference>
<keyword evidence="2" id="KW-0472">Membrane</keyword>
<accession>A0A8I0DQA5</accession>
<keyword evidence="2" id="KW-0812">Transmembrane</keyword>
<feature type="compositionally biased region" description="Low complexity" evidence="1">
    <location>
        <begin position="42"/>
        <end position="58"/>
    </location>
</feature>
<organism evidence="3 4">
    <name type="scientific">Blautia segnis</name>
    <dbReference type="NCBI Taxonomy" id="2763030"/>
    <lineage>
        <taxon>Bacteria</taxon>
        <taxon>Bacillati</taxon>
        <taxon>Bacillota</taxon>
        <taxon>Clostridia</taxon>
        <taxon>Lachnospirales</taxon>
        <taxon>Lachnospiraceae</taxon>
        <taxon>Blautia</taxon>
    </lineage>
</organism>
<dbReference type="Proteomes" id="UP000652847">
    <property type="component" value="Unassembled WGS sequence"/>
</dbReference>
<evidence type="ECO:0000313" key="4">
    <source>
        <dbReference type="Proteomes" id="UP000652847"/>
    </source>
</evidence>
<sequence length="176" mass="18467">MKYRDEFRIASTAILLSVAMFGISVVVPKESRVPTAKTTLVEAPETAAEAEAAAEQTEFPIYNQESNYDTSYDNSQDYYEPDTSGDSSDPANSGDSSGSDQITYPSEDTGDGSGDTSGGDTSGGDAPAIPDYTETPGDGYEPSEDNNWDYVAPGADSGADGSDGSDSAQPDMEVYE</sequence>
<keyword evidence="2" id="KW-1133">Transmembrane helix</keyword>
<comment type="caution">
    <text evidence="3">The sequence shown here is derived from an EMBL/GenBank/DDBJ whole genome shotgun (WGS) entry which is preliminary data.</text>
</comment>
<dbReference type="RefSeq" id="WP_021925686.1">
    <property type="nucleotide sequence ID" value="NZ_JACOOT010000036.1"/>
</dbReference>
<feature type="compositionally biased region" description="Low complexity" evidence="1">
    <location>
        <begin position="152"/>
        <end position="168"/>
    </location>
</feature>
<feature type="compositionally biased region" description="Polar residues" evidence="1">
    <location>
        <begin position="63"/>
        <end position="77"/>
    </location>
</feature>
<feature type="compositionally biased region" description="Gly residues" evidence="1">
    <location>
        <begin position="111"/>
        <end position="122"/>
    </location>
</feature>
<reference evidence="3 4" key="1">
    <citation type="submission" date="2020-08" db="EMBL/GenBank/DDBJ databases">
        <title>Genome public.</title>
        <authorList>
            <person name="Liu C."/>
            <person name="Sun Q."/>
        </authorList>
    </citation>
    <scope>NUCLEOTIDE SEQUENCE [LARGE SCALE GENOMIC DNA]</scope>
    <source>
        <strain evidence="3 4">BX17</strain>
    </source>
</reference>
<name>A0A8I0DQA5_9FIRM</name>
<proteinExistence type="predicted"/>
<evidence type="ECO:0000313" key="3">
    <source>
        <dbReference type="EMBL" id="MBC5652459.1"/>
    </source>
</evidence>
<feature type="transmembrane region" description="Helical" evidence="2">
    <location>
        <begin position="7"/>
        <end position="27"/>
    </location>
</feature>
<gene>
    <name evidence="3" type="ORF">H8S54_15435</name>
</gene>
<keyword evidence="4" id="KW-1185">Reference proteome</keyword>
<feature type="region of interest" description="Disordered" evidence="1">
    <location>
        <begin position="34"/>
        <end position="176"/>
    </location>
</feature>
<protein>
    <submittedName>
        <fullName evidence="3">Uncharacterized protein</fullName>
    </submittedName>
</protein>
<evidence type="ECO:0000256" key="2">
    <source>
        <dbReference type="SAM" id="Phobius"/>
    </source>
</evidence>
<dbReference type="AlphaFoldDB" id="A0A8I0DQA5"/>